<accession>A0A196SBS2</accession>
<dbReference type="OrthoDB" id="19141at2759"/>
<proteinExistence type="predicted"/>
<protein>
    <submittedName>
        <fullName evidence="6">Trna binding protein</fullName>
    </submittedName>
</protein>
<dbReference type="PANTHER" id="PTHR11586">
    <property type="entry name" value="TRNA-AMINOACYLATION COFACTOR ARC1 FAMILY MEMBER"/>
    <property type="match status" value="1"/>
</dbReference>
<dbReference type="PROSITE" id="PS50886">
    <property type="entry name" value="TRBD"/>
    <property type="match status" value="1"/>
</dbReference>
<name>A0A196SBS2_BLAHN</name>
<sequence>MSSVADMEKKMEELEKRMDTIEEMEKSQACGDAEELKKENEALRAENEELKIKLEKDEYRIKHLIRSLEEEEKKEEVIERLNYRIRTLVRSLNVAEGRPANEDLKALPASAKPKVEESDPFWGVDLVVGRIVKAWKHEKADKLICEVIDCGEAFGGERKIASGLFLFYRPEDLEGKLVVVVANLKEKPLVGYPSHGMVLCACKEDHSAVQVLEPPADAVPGMKITLEGLPASTEATKEINLRSKSNKWDAAQPELRVDANGEAVYKGYYLTVNGKHLKAASLTDVPLS</sequence>
<dbReference type="InterPro" id="IPR002547">
    <property type="entry name" value="tRNA-bd_dom"/>
</dbReference>
<reference evidence="6 7" key="1">
    <citation type="submission" date="2016-05" db="EMBL/GenBank/DDBJ databases">
        <title>Nuclear genome of Blastocystis sp. subtype 1 NandII.</title>
        <authorList>
            <person name="Gentekaki E."/>
            <person name="Curtis B."/>
            <person name="Stairs C."/>
            <person name="Eme L."/>
            <person name="Herman E."/>
            <person name="Klimes V."/>
            <person name="Arias M.C."/>
            <person name="Elias M."/>
            <person name="Hilliou F."/>
            <person name="Klute M."/>
            <person name="Malik S.-B."/>
            <person name="Pightling A."/>
            <person name="Rachubinski R."/>
            <person name="Salas D."/>
            <person name="Schlacht A."/>
            <person name="Suga H."/>
            <person name="Archibald J."/>
            <person name="Ball S.G."/>
            <person name="Clark G."/>
            <person name="Dacks J."/>
            <person name="Van Der Giezen M."/>
            <person name="Tsaousis A."/>
            <person name="Roger A."/>
        </authorList>
    </citation>
    <scope>NUCLEOTIDE SEQUENCE [LARGE SCALE GENOMIC DNA]</scope>
    <source>
        <strain evidence="7">ATCC 50177 / NandII</strain>
    </source>
</reference>
<dbReference type="EMBL" id="LXWW01000238">
    <property type="protein sequence ID" value="OAO14463.1"/>
    <property type="molecule type" value="Genomic_DNA"/>
</dbReference>
<dbReference type="GO" id="GO:0000049">
    <property type="term" value="F:tRNA binding"/>
    <property type="evidence" value="ECO:0007669"/>
    <property type="project" value="UniProtKB-UniRule"/>
</dbReference>
<keyword evidence="4" id="KW-0175">Coiled coil</keyword>
<gene>
    <name evidence="6" type="ORF">AV274_3766</name>
</gene>
<dbReference type="Gene3D" id="2.40.50.140">
    <property type="entry name" value="Nucleic acid-binding proteins"/>
    <property type="match status" value="1"/>
</dbReference>
<dbReference type="STRING" id="478820.A0A196SBS2"/>
<dbReference type="PANTHER" id="PTHR11586:SF33">
    <property type="entry name" value="AMINOACYL TRNA SYNTHASE COMPLEX-INTERACTING MULTIFUNCTIONAL PROTEIN 1"/>
    <property type="match status" value="1"/>
</dbReference>
<evidence type="ECO:0000313" key="7">
    <source>
        <dbReference type="Proteomes" id="UP000078348"/>
    </source>
</evidence>
<dbReference type="AlphaFoldDB" id="A0A196SBS2"/>
<keyword evidence="2 3" id="KW-0694">RNA-binding</keyword>
<organism evidence="6 7">
    <name type="scientific">Blastocystis sp. subtype 1 (strain ATCC 50177 / NandII)</name>
    <dbReference type="NCBI Taxonomy" id="478820"/>
    <lineage>
        <taxon>Eukaryota</taxon>
        <taxon>Sar</taxon>
        <taxon>Stramenopiles</taxon>
        <taxon>Bigyra</taxon>
        <taxon>Opalozoa</taxon>
        <taxon>Opalinata</taxon>
        <taxon>Blastocystidae</taxon>
        <taxon>Blastocystis</taxon>
    </lineage>
</organism>
<dbReference type="Pfam" id="PF01588">
    <property type="entry name" value="tRNA_bind"/>
    <property type="match status" value="1"/>
</dbReference>
<evidence type="ECO:0000256" key="2">
    <source>
        <dbReference type="ARBA" id="ARBA00022884"/>
    </source>
</evidence>
<keyword evidence="7" id="KW-1185">Reference proteome</keyword>
<keyword evidence="1 3" id="KW-0820">tRNA-binding</keyword>
<evidence type="ECO:0000256" key="4">
    <source>
        <dbReference type="SAM" id="Coils"/>
    </source>
</evidence>
<comment type="caution">
    <text evidence="6">The sequence shown here is derived from an EMBL/GenBank/DDBJ whole genome shotgun (WGS) entry which is preliminary data.</text>
</comment>
<dbReference type="InterPro" id="IPR051270">
    <property type="entry name" value="Tyrosine-tRNA_ligase_regulator"/>
</dbReference>
<feature type="coiled-coil region" evidence="4">
    <location>
        <begin position="4"/>
        <end position="81"/>
    </location>
</feature>
<dbReference type="SUPFAM" id="SSF50249">
    <property type="entry name" value="Nucleic acid-binding proteins"/>
    <property type="match status" value="1"/>
</dbReference>
<dbReference type="Proteomes" id="UP000078348">
    <property type="component" value="Unassembled WGS sequence"/>
</dbReference>
<evidence type="ECO:0000256" key="1">
    <source>
        <dbReference type="ARBA" id="ARBA00022555"/>
    </source>
</evidence>
<dbReference type="InterPro" id="IPR012340">
    <property type="entry name" value="NA-bd_OB-fold"/>
</dbReference>
<feature type="domain" description="TRNA-binding" evidence="5">
    <location>
        <begin position="120"/>
        <end position="225"/>
    </location>
</feature>
<evidence type="ECO:0000259" key="5">
    <source>
        <dbReference type="PROSITE" id="PS50886"/>
    </source>
</evidence>
<evidence type="ECO:0000313" key="6">
    <source>
        <dbReference type="EMBL" id="OAO14463.1"/>
    </source>
</evidence>
<evidence type="ECO:0000256" key="3">
    <source>
        <dbReference type="PROSITE-ProRule" id="PRU00209"/>
    </source>
</evidence>